<keyword evidence="4 5" id="KW-0472">Membrane</keyword>
<evidence type="ECO:0000259" key="6">
    <source>
        <dbReference type="Pfam" id="PF04138"/>
    </source>
</evidence>
<feature type="domain" description="GtrA/DPMS transmembrane" evidence="6">
    <location>
        <begin position="17"/>
        <end position="142"/>
    </location>
</feature>
<proteinExistence type="predicted"/>
<evidence type="ECO:0000256" key="3">
    <source>
        <dbReference type="ARBA" id="ARBA00022989"/>
    </source>
</evidence>
<comment type="subcellular location">
    <subcellularLocation>
        <location evidence="1">Membrane</location>
        <topology evidence="1">Multi-pass membrane protein</topology>
    </subcellularLocation>
</comment>
<evidence type="ECO:0000313" key="7">
    <source>
        <dbReference type="EMBL" id="SEG67929.1"/>
    </source>
</evidence>
<evidence type="ECO:0000256" key="1">
    <source>
        <dbReference type="ARBA" id="ARBA00004141"/>
    </source>
</evidence>
<reference evidence="9 10" key="2">
    <citation type="submission" date="2016-10" db="EMBL/GenBank/DDBJ databases">
        <authorList>
            <person name="Varghese N."/>
            <person name="Submissions S."/>
        </authorList>
    </citation>
    <scope>NUCLEOTIDE SEQUENCE [LARGE SCALE GENOMIC DNA]</scope>
    <source>
        <strain evidence="10">ATCC 20501</strain>
        <strain evidence="8 9">CGMCC 4.3529</strain>
    </source>
</reference>
<feature type="transmembrane region" description="Helical" evidence="5">
    <location>
        <begin position="12"/>
        <end position="28"/>
    </location>
</feature>
<keyword evidence="3 5" id="KW-1133">Transmembrane helix</keyword>
<keyword evidence="2 5" id="KW-0812">Transmembrane</keyword>
<feature type="transmembrane region" description="Helical" evidence="5">
    <location>
        <begin position="78"/>
        <end position="96"/>
    </location>
</feature>
<evidence type="ECO:0000313" key="9">
    <source>
        <dbReference type="Proteomes" id="UP000199690"/>
    </source>
</evidence>
<dbReference type="RefSeq" id="WP_093345243.1">
    <property type="nucleotide sequence ID" value="NZ_FNVB01000004.1"/>
</dbReference>
<dbReference type="Proteomes" id="UP000199690">
    <property type="component" value="Unassembled WGS sequence"/>
</dbReference>
<dbReference type="Proteomes" id="UP000236729">
    <property type="component" value="Unassembled WGS sequence"/>
</dbReference>
<sequence>MAPQVTGAKRYWHLLSRFAAASVVATAISQLVFLLVYALGAAPVVATITAWLAGAIPNFTLNRRTWGSTGRAGLRGEILRYAIISVTTALLAALATHNAETLAQASFPDTRSAQVAVVWGAFLGTYAVMFVIKFFLVDRLVFRRKP</sequence>
<organism evidence="7 10">
    <name type="scientific">Saccharopolyspora kobensis</name>
    <dbReference type="NCBI Taxonomy" id="146035"/>
    <lineage>
        <taxon>Bacteria</taxon>
        <taxon>Bacillati</taxon>
        <taxon>Actinomycetota</taxon>
        <taxon>Actinomycetes</taxon>
        <taxon>Pseudonocardiales</taxon>
        <taxon>Pseudonocardiaceae</taxon>
        <taxon>Saccharopolyspora</taxon>
    </lineage>
</organism>
<dbReference type="EMBL" id="FOME01000001">
    <property type="protein sequence ID" value="SFC28065.1"/>
    <property type="molecule type" value="Genomic_DNA"/>
</dbReference>
<dbReference type="EMBL" id="FNVB01000004">
    <property type="protein sequence ID" value="SEG67929.1"/>
    <property type="molecule type" value="Genomic_DNA"/>
</dbReference>
<dbReference type="GO" id="GO:0016020">
    <property type="term" value="C:membrane"/>
    <property type="evidence" value="ECO:0007669"/>
    <property type="project" value="UniProtKB-SubCell"/>
</dbReference>
<dbReference type="Pfam" id="PF04138">
    <property type="entry name" value="GtrA_DPMS_TM"/>
    <property type="match status" value="1"/>
</dbReference>
<evidence type="ECO:0000256" key="5">
    <source>
        <dbReference type="SAM" id="Phobius"/>
    </source>
</evidence>
<dbReference type="GO" id="GO:0000271">
    <property type="term" value="P:polysaccharide biosynthetic process"/>
    <property type="evidence" value="ECO:0007669"/>
    <property type="project" value="InterPro"/>
</dbReference>
<accession>A0A1H6C4M3</accession>
<accession>A0A1I1HWC0</accession>
<feature type="transmembrane region" description="Helical" evidence="5">
    <location>
        <begin position="116"/>
        <end position="136"/>
    </location>
</feature>
<reference evidence="7" key="1">
    <citation type="submission" date="2016-10" db="EMBL/GenBank/DDBJ databases">
        <authorList>
            <person name="de Groot N.N."/>
        </authorList>
    </citation>
    <scope>NUCLEOTIDE SEQUENCE [LARGE SCALE GENOMIC DNA]</scope>
    <source>
        <strain evidence="7">ATCC 20501</strain>
    </source>
</reference>
<protein>
    <submittedName>
        <fullName evidence="7 8">Flippase GtrA (Transmembrane translocase of bactoprenol-linked glucose)</fullName>
    </submittedName>
</protein>
<keyword evidence="9" id="KW-1185">Reference proteome</keyword>
<name>A0A1H6C4M3_9PSEU</name>
<feature type="transmembrane region" description="Helical" evidence="5">
    <location>
        <begin position="34"/>
        <end position="57"/>
    </location>
</feature>
<dbReference type="AlphaFoldDB" id="A0A1H6C4M3"/>
<evidence type="ECO:0000256" key="4">
    <source>
        <dbReference type="ARBA" id="ARBA00023136"/>
    </source>
</evidence>
<gene>
    <name evidence="7" type="ORF">SAMN02982929_03123</name>
    <name evidence="8" type="ORF">SAMN05216506_101363</name>
</gene>
<evidence type="ECO:0000313" key="8">
    <source>
        <dbReference type="EMBL" id="SFC28065.1"/>
    </source>
</evidence>
<evidence type="ECO:0000313" key="10">
    <source>
        <dbReference type="Proteomes" id="UP000236729"/>
    </source>
</evidence>
<dbReference type="InterPro" id="IPR007267">
    <property type="entry name" value="GtrA_DPMS_TM"/>
</dbReference>
<evidence type="ECO:0000256" key="2">
    <source>
        <dbReference type="ARBA" id="ARBA00022692"/>
    </source>
</evidence>